<dbReference type="InterPro" id="IPR011990">
    <property type="entry name" value="TPR-like_helical_dom_sf"/>
</dbReference>
<dbReference type="AlphaFoldDB" id="G6EGT5"/>
<dbReference type="EMBL" id="AGFM01000057">
    <property type="protein sequence ID" value="EHJ59480.1"/>
    <property type="molecule type" value="Genomic_DNA"/>
</dbReference>
<dbReference type="InterPro" id="IPR004843">
    <property type="entry name" value="Calcineurin-like_PHP"/>
</dbReference>
<name>G6EGT5_9SPHN</name>
<dbReference type="InterPro" id="IPR019734">
    <property type="entry name" value="TPR_rpt"/>
</dbReference>
<dbReference type="GO" id="GO:0016787">
    <property type="term" value="F:hydrolase activity"/>
    <property type="evidence" value="ECO:0007669"/>
    <property type="project" value="InterPro"/>
</dbReference>
<dbReference type="Proteomes" id="UP000004030">
    <property type="component" value="Unassembled WGS sequence"/>
</dbReference>
<dbReference type="Gene3D" id="1.25.40.10">
    <property type="entry name" value="Tetratricopeptide repeat domain"/>
    <property type="match status" value="2"/>
</dbReference>
<evidence type="ECO:0000313" key="4">
    <source>
        <dbReference type="Proteomes" id="UP000004030"/>
    </source>
</evidence>
<dbReference type="Gene3D" id="3.60.21.10">
    <property type="match status" value="1"/>
</dbReference>
<dbReference type="eggNOG" id="COG0457">
    <property type="taxonomic scope" value="Bacteria"/>
</dbReference>
<proteinExistence type="predicted"/>
<evidence type="ECO:0000259" key="2">
    <source>
        <dbReference type="Pfam" id="PF00149"/>
    </source>
</evidence>
<evidence type="ECO:0000313" key="3">
    <source>
        <dbReference type="EMBL" id="EHJ59480.1"/>
    </source>
</evidence>
<dbReference type="Pfam" id="PF00149">
    <property type="entry name" value="Metallophos"/>
    <property type="match status" value="1"/>
</dbReference>
<gene>
    <name evidence="3" type="ORF">NSU_3556</name>
</gene>
<dbReference type="InterPro" id="IPR029052">
    <property type="entry name" value="Metallo-depent_PP-like"/>
</dbReference>
<dbReference type="Pfam" id="PF14559">
    <property type="entry name" value="TPR_19"/>
    <property type="match status" value="1"/>
</dbReference>
<dbReference type="SUPFAM" id="SSF48452">
    <property type="entry name" value="TPR-like"/>
    <property type="match status" value="1"/>
</dbReference>
<comment type="caution">
    <text evidence="3">The sequence shown here is derived from an EMBL/GenBank/DDBJ whole genome shotgun (WGS) entry which is preliminary data.</text>
</comment>
<dbReference type="RefSeq" id="WP_007014464.1">
    <property type="nucleotide sequence ID" value="NZ_AGFM01000057.1"/>
</dbReference>
<dbReference type="SMART" id="SM00028">
    <property type="entry name" value="TPR"/>
    <property type="match status" value="3"/>
</dbReference>
<protein>
    <recommendedName>
        <fullName evidence="2">Calcineurin-like phosphoesterase domain-containing protein</fullName>
    </recommendedName>
</protein>
<feature type="repeat" description="TPR" evidence="1">
    <location>
        <begin position="270"/>
        <end position="303"/>
    </location>
</feature>
<keyword evidence="4" id="KW-1185">Reference proteome</keyword>
<dbReference type="OrthoDB" id="651281at2"/>
<dbReference type="PATRIC" id="fig|1088721.3.peg.3507"/>
<feature type="domain" description="Calcineurin-like phosphoesterase" evidence="2">
    <location>
        <begin position="439"/>
        <end position="559"/>
    </location>
</feature>
<accession>G6EGT5</accession>
<dbReference type="PROSITE" id="PS50005">
    <property type="entry name" value="TPR"/>
    <property type="match status" value="1"/>
</dbReference>
<dbReference type="SUPFAM" id="SSF56300">
    <property type="entry name" value="Metallo-dependent phosphatases"/>
    <property type="match status" value="1"/>
</dbReference>
<dbReference type="KEGG" id="npn:JI59_21230"/>
<keyword evidence="1" id="KW-0802">TPR repeat</keyword>
<sequence>MDILVIMPFGEHQYVRDEAIASTDFDIIYHEIIAKAVSETGNIAVRADEIIGAGDVTTQLMDRIVSSPVMIADLSMPNGNVYFELGVRQAVSNHRTIIMALEGTILPFNVRNRRVLFYQAGDAVERAESATRLARWIEQVAATAYASPVQLHLKALGLAADPDDAESFERDLRGKIDRATTLEQLNAVWSWAKAVPAPPPFALLELADKFARLKAWKTAASIARVARDARPGDYEIHRLLGWYLRNDGEEGYEEAEASFREALRLNGGDLEALGMLGGLLKRQGRYTEAAECYAKGVGEAPDNLYLRVAHAGMLLMSGPSANGQALALYAKLAEDCGDEDAVSDEWANAVAGEAEFVLGNNARALERYRTAHRLANSPTVLASPADQLRQFASVGFRASEALDLAAQLDQWSSEIAVRSGTAAGPASGVSGTRSELPVIIHLSDPHFGYKVIDGKNVDMHRFRDGDYSTTLEAHMLDEFVSRNRPFTFDPGRLFVVISGDIVYRGVEEEFQEALSFCTAMADKLRIPRERFVFCPGNHDVSWADAQIARGRRFDNYLNFLLQFYGETLFRTLYPLVTWDFRVGTPRPEPHEIIGMHRFGGQGISFVSLNSCVYETDQNHYGLSAANR</sequence>
<organism evidence="3 4">
    <name type="scientific">Novosphingobium pentaromativorans US6-1</name>
    <dbReference type="NCBI Taxonomy" id="1088721"/>
    <lineage>
        <taxon>Bacteria</taxon>
        <taxon>Pseudomonadati</taxon>
        <taxon>Pseudomonadota</taxon>
        <taxon>Alphaproteobacteria</taxon>
        <taxon>Sphingomonadales</taxon>
        <taxon>Sphingomonadaceae</taxon>
        <taxon>Novosphingobium</taxon>
    </lineage>
</organism>
<reference evidence="3 4" key="1">
    <citation type="journal article" date="2012" name="J. Bacteriol.">
        <title>Genome sequence of benzo(a)pyrene-degrading bacterium Novosphingobium pentaromativorans US6-1.</title>
        <authorList>
            <person name="Luo Y.R."/>
            <person name="Kang S.G."/>
            <person name="Kim S.J."/>
            <person name="Kim M.R."/>
            <person name="Li N."/>
            <person name="Lee J.H."/>
            <person name="Kwon K.K."/>
        </authorList>
    </citation>
    <scope>NUCLEOTIDE SEQUENCE [LARGE SCALE GENOMIC DNA]</scope>
    <source>
        <strain evidence="3 4">US6-1</strain>
    </source>
</reference>
<evidence type="ECO:0000256" key="1">
    <source>
        <dbReference type="PROSITE-ProRule" id="PRU00339"/>
    </source>
</evidence>